<evidence type="ECO:0000256" key="2">
    <source>
        <dbReference type="ARBA" id="ARBA00022840"/>
    </source>
</evidence>
<dbReference type="SUPFAM" id="SSF48452">
    <property type="entry name" value="TPR-like"/>
    <property type="match status" value="2"/>
</dbReference>
<evidence type="ECO:0000313" key="5">
    <source>
        <dbReference type="Proteomes" id="UP000431401"/>
    </source>
</evidence>
<dbReference type="InterPro" id="IPR041664">
    <property type="entry name" value="AAA_16"/>
</dbReference>
<dbReference type="CDD" id="cd06170">
    <property type="entry name" value="LuxR_C_like"/>
    <property type="match status" value="1"/>
</dbReference>
<accession>A0A7K0E1B3</accession>
<dbReference type="InterPro" id="IPR036388">
    <property type="entry name" value="WH-like_DNA-bd_sf"/>
</dbReference>
<dbReference type="OrthoDB" id="7053960at2"/>
<reference evidence="4 5" key="1">
    <citation type="submission" date="2019-10" db="EMBL/GenBank/DDBJ databases">
        <title>Nocardia macrotermitis sp. nov. and Nocardia aurantia sp. nov., isolated from the gut of fungus growing-termite Macrotermes natalensis.</title>
        <authorList>
            <person name="Benndorf R."/>
            <person name="Schwitalla J."/>
            <person name="Martin K."/>
            <person name="De Beer W."/>
            <person name="Kaster A.-K."/>
            <person name="Vollmers J."/>
            <person name="Poulsen M."/>
            <person name="Beemelmanns C."/>
        </authorList>
    </citation>
    <scope>NUCLEOTIDE SEQUENCE [LARGE SCALE GENOMIC DNA]</scope>
    <source>
        <strain evidence="4 5">RB56</strain>
    </source>
</reference>
<dbReference type="Pfam" id="PF13191">
    <property type="entry name" value="AAA_16"/>
    <property type="match status" value="1"/>
</dbReference>
<dbReference type="PROSITE" id="PS50043">
    <property type="entry name" value="HTH_LUXR_2"/>
    <property type="match status" value="1"/>
</dbReference>
<dbReference type="PANTHER" id="PTHR16305:SF35">
    <property type="entry name" value="TRANSCRIPTIONAL ACTIVATOR DOMAIN"/>
    <property type="match status" value="1"/>
</dbReference>
<dbReference type="Gene3D" id="1.25.40.10">
    <property type="entry name" value="Tetratricopeptide repeat domain"/>
    <property type="match status" value="2"/>
</dbReference>
<dbReference type="EMBL" id="WEGI01000021">
    <property type="protein sequence ID" value="MQY31567.1"/>
    <property type="molecule type" value="Genomic_DNA"/>
</dbReference>
<dbReference type="SUPFAM" id="SSF46894">
    <property type="entry name" value="C-terminal effector domain of the bipartite response regulators"/>
    <property type="match status" value="1"/>
</dbReference>
<dbReference type="GO" id="GO:0004016">
    <property type="term" value="F:adenylate cyclase activity"/>
    <property type="evidence" value="ECO:0007669"/>
    <property type="project" value="TreeGrafter"/>
</dbReference>
<dbReference type="PROSITE" id="PS00622">
    <property type="entry name" value="HTH_LUXR_1"/>
    <property type="match status" value="1"/>
</dbReference>
<evidence type="ECO:0000259" key="3">
    <source>
        <dbReference type="PROSITE" id="PS50043"/>
    </source>
</evidence>
<dbReference type="InterPro" id="IPR016032">
    <property type="entry name" value="Sig_transdc_resp-reg_C-effctor"/>
</dbReference>
<sequence>MGDIGAAGELGRGPVVPNVRAPADDKSSVIDEFLSSAGVDGAAVLVEGEAGLGKTALIQSAVARARDLGFQVLSAQPNTAELDYAYSALVDLVRPIDSAIWDGLPELQRHAVDRMFLRGSGDSGTPTDERAVAVGCLGAIERLADERPVLLAIDDMHWLDASSLRVVSYVARRLTGRVGVLGATRGRGPEFFSWLQRAGRPAQRISLRPMSLGALHAVLSDHLHRTFPRPVMVRIHEVSGGNPFYAIELGRALQDGAPGGIPLTSTLAELVDARLSRLSARVQAVLLAVACAAAPTVRLVARSVESDVPEVVALLEEAEKESIVELDGRSVRFTHPLLARGVHDRALPADRRRMHRRLAQVADNPESTARHLALASVTGSPETLAALDDAAELARTRGAPAAAAELLDYAIGLGGDTPQRHLRSARHHFDAGDITRAERLLDTAITGLPPGQFRAEALALRAMAAVLSQGYSEAKPLLEQALDHSGQDPTLRARILLSLAFTLLSLGYLEGAADRIEQAVATAESARSGPVLSQALGIRALITLTRGDGIDEAGLRRAVDLEGNAPMQIALRPTLQYPLLIACAGDLDGARGRIAVTQQQCIDRGDENEITFALFYSALIDIWSGDYSRAAKAGEEGVQRAAQLGGDTSLFVGLSIRATVAAYAGGVEDARRDMAEALDAGRRSGSATLLPLAIATLGFLELSVGNHRAAVDTLEPLLTVSAMQPRSSEILTATFLPDAAEALIQLGRLAEAESIVSRLESNGARLDRPWMLATGARCRAMLAAARGDLSGAVAAADAAIEFHSRLPMPFELARTRLLRGQLHRRARQKERAATVLRAALESFEALKTPLWVDRVNAELARISDGRSADTILTASEQRVADLAASGMTNKDIAAALFISPKTVEVNLTRIYRKLGLRNKVELAQYVATTGL</sequence>
<dbReference type="GO" id="GO:0005737">
    <property type="term" value="C:cytoplasm"/>
    <property type="evidence" value="ECO:0007669"/>
    <property type="project" value="TreeGrafter"/>
</dbReference>
<name>A0A7K0E1B3_9NOCA</name>
<evidence type="ECO:0000313" key="4">
    <source>
        <dbReference type="EMBL" id="MQY31567.1"/>
    </source>
</evidence>
<dbReference type="InterPro" id="IPR027417">
    <property type="entry name" value="P-loop_NTPase"/>
</dbReference>
<dbReference type="GO" id="GO:0005524">
    <property type="term" value="F:ATP binding"/>
    <property type="evidence" value="ECO:0007669"/>
    <property type="project" value="UniProtKB-KW"/>
</dbReference>
<feature type="domain" description="HTH luxR-type" evidence="3">
    <location>
        <begin position="865"/>
        <end position="930"/>
    </location>
</feature>
<dbReference type="GO" id="GO:0006355">
    <property type="term" value="P:regulation of DNA-templated transcription"/>
    <property type="evidence" value="ECO:0007669"/>
    <property type="project" value="InterPro"/>
</dbReference>
<dbReference type="PRINTS" id="PR00038">
    <property type="entry name" value="HTHLUXR"/>
</dbReference>
<dbReference type="InterPro" id="IPR000792">
    <property type="entry name" value="Tscrpt_reg_LuxR_C"/>
</dbReference>
<keyword evidence="5" id="KW-1185">Reference proteome</keyword>
<keyword evidence="2" id="KW-0067">ATP-binding</keyword>
<dbReference type="InterPro" id="IPR011990">
    <property type="entry name" value="TPR-like_helical_dom_sf"/>
</dbReference>
<protein>
    <recommendedName>
        <fullName evidence="3">HTH luxR-type domain-containing protein</fullName>
    </recommendedName>
</protein>
<dbReference type="PANTHER" id="PTHR16305">
    <property type="entry name" value="TESTICULAR SOLUBLE ADENYLYL CYCLASE"/>
    <property type="match status" value="1"/>
</dbReference>
<organism evidence="4 5">
    <name type="scientific">Nocardia aurantia</name>
    <dbReference type="NCBI Taxonomy" id="2585199"/>
    <lineage>
        <taxon>Bacteria</taxon>
        <taxon>Bacillati</taxon>
        <taxon>Actinomycetota</taxon>
        <taxon>Actinomycetes</taxon>
        <taxon>Mycobacteriales</taxon>
        <taxon>Nocardiaceae</taxon>
        <taxon>Nocardia</taxon>
    </lineage>
</organism>
<proteinExistence type="predicted"/>
<dbReference type="AlphaFoldDB" id="A0A7K0E1B3"/>
<dbReference type="Gene3D" id="1.10.10.10">
    <property type="entry name" value="Winged helix-like DNA-binding domain superfamily/Winged helix DNA-binding domain"/>
    <property type="match status" value="1"/>
</dbReference>
<dbReference type="SMART" id="SM00421">
    <property type="entry name" value="HTH_LUXR"/>
    <property type="match status" value="1"/>
</dbReference>
<dbReference type="Pfam" id="PF00196">
    <property type="entry name" value="GerE"/>
    <property type="match status" value="1"/>
</dbReference>
<keyword evidence="1" id="KW-0547">Nucleotide-binding</keyword>
<dbReference type="GO" id="GO:0003677">
    <property type="term" value="F:DNA binding"/>
    <property type="evidence" value="ECO:0007669"/>
    <property type="project" value="InterPro"/>
</dbReference>
<dbReference type="SUPFAM" id="SSF52540">
    <property type="entry name" value="P-loop containing nucleoside triphosphate hydrolases"/>
    <property type="match status" value="1"/>
</dbReference>
<gene>
    <name evidence="4" type="ORF">NRB56_71760</name>
</gene>
<comment type="caution">
    <text evidence="4">The sequence shown here is derived from an EMBL/GenBank/DDBJ whole genome shotgun (WGS) entry which is preliminary data.</text>
</comment>
<dbReference type="Proteomes" id="UP000431401">
    <property type="component" value="Unassembled WGS sequence"/>
</dbReference>
<evidence type="ECO:0000256" key="1">
    <source>
        <dbReference type="ARBA" id="ARBA00022741"/>
    </source>
</evidence>